<accession>A0A194Q7X9</accession>
<sequence>MPTAMDVAVAVCRKRAWCAVRRKMFANMFVARMLALVALAGTVTARAKLADARIYVDVAPESEELGEIEKRYTKELMKELKSASDDALLLFSEYASRSGGDLKIFLKNISMLNSDTKNSMDRSLLDNAPSSCRAQFERRLRKIEFDAHRAASFNAENHHKFLLAHMIVLRMHLNKSEDYIKKCANIVQGCGIPCETTPKVTRWRRLALEEINRVRDDILHSRRSYRDLVLHGRRRHNHIRRQATARADAAVTELAECAKSGGTQNKDEDII</sequence>
<dbReference type="AlphaFoldDB" id="A0A194Q7X9"/>
<reference evidence="1 2" key="1">
    <citation type="journal article" date="2015" name="Nat. Commun.">
        <title>Outbred genome sequencing and CRISPR/Cas9 gene editing in butterflies.</title>
        <authorList>
            <person name="Li X."/>
            <person name="Fan D."/>
            <person name="Zhang W."/>
            <person name="Liu G."/>
            <person name="Zhang L."/>
            <person name="Zhao L."/>
            <person name="Fang X."/>
            <person name="Chen L."/>
            <person name="Dong Y."/>
            <person name="Chen Y."/>
            <person name="Ding Y."/>
            <person name="Zhao R."/>
            <person name="Feng M."/>
            <person name="Zhu Y."/>
            <person name="Feng Y."/>
            <person name="Jiang X."/>
            <person name="Zhu D."/>
            <person name="Xiang H."/>
            <person name="Feng X."/>
            <person name="Li S."/>
            <person name="Wang J."/>
            <person name="Zhang G."/>
            <person name="Kronforst M.R."/>
            <person name="Wang W."/>
        </authorList>
    </citation>
    <scope>NUCLEOTIDE SEQUENCE [LARGE SCALE GENOMIC DNA]</scope>
    <source>
        <strain evidence="1">Ya'a_city_454_Px</strain>
        <tissue evidence="1">Whole body</tissue>
    </source>
</reference>
<dbReference type="Proteomes" id="UP000053268">
    <property type="component" value="Unassembled WGS sequence"/>
</dbReference>
<keyword evidence="2" id="KW-1185">Reference proteome</keyword>
<organism evidence="1 2">
    <name type="scientific">Papilio xuthus</name>
    <name type="common">Asian swallowtail butterfly</name>
    <dbReference type="NCBI Taxonomy" id="66420"/>
    <lineage>
        <taxon>Eukaryota</taxon>
        <taxon>Metazoa</taxon>
        <taxon>Ecdysozoa</taxon>
        <taxon>Arthropoda</taxon>
        <taxon>Hexapoda</taxon>
        <taxon>Insecta</taxon>
        <taxon>Pterygota</taxon>
        <taxon>Neoptera</taxon>
        <taxon>Endopterygota</taxon>
        <taxon>Lepidoptera</taxon>
        <taxon>Glossata</taxon>
        <taxon>Ditrysia</taxon>
        <taxon>Papilionoidea</taxon>
        <taxon>Papilionidae</taxon>
        <taxon>Papilioninae</taxon>
        <taxon>Papilio</taxon>
    </lineage>
</organism>
<evidence type="ECO:0000313" key="2">
    <source>
        <dbReference type="Proteomes" id="UP000053268"/>
    </source>
</evidence>
<name>A0A194Q7X9_PAPXU</name>
<evidence type="ECO:0000313" key="1">
    <source>
        <dbReference type="EMBL" id="KPI99515.1"/>
    </source>
</evidence>
<gene>
    <name evidence="1" type="ORF">RR46_03880</name>
</gene>
<dbReference type="EMBL" id="KQ459579">
    <property type="protein sequence ID" value="KPI99515.1"/>
    <property type="molecule type" value="Genomic_DNA"/>
</dbReference>
<protein>
    <submittedName>
        <fullName evidence="1">Uncharacterized protein</fullName>
    </submittedName>
</protein>
<proteinExistence type="predicted"/>